<dbReference type="RefSeq" id="XP_033663549.1">
    <property type="nucleotide sequence ID" value="XM_033808323.1"/>
</dbReference>
<evidence type="ECO:0000313" key="3">
    <source>
        <dbReference type="EMBL" id="KAF2162660.1"/>
    </source>
</evidence>
<accession>A0A6A6C8V2</accession>
<dbReference type="PANTHER" id="PTHR43669:SF3">
    <property type="entry name" value="ALCOHOL DEHYDROGENASE, PUTATIVE (AFU_ORTHOLOGUE AFUA_3G03445)-RELATED"/>
    <property type="match status" value="1"/>
</dbReference>
<dbReference type="GeneID" id="54561595"/>
<dbReference type="InterPro" id="IPR036291">
    <property type="entry name" value="NAD(P)-bd_dom_sf"/>
</dbReference>
<dbReference type="SUPFAM" id="SSF51735">
    <property type="entry name" value="NAD(P)-binding Rossmann-fold domains"/>
    <property type="match status" value="1"/>
</dbReference>
<evidence type="ECO:0000256" key="1">
    <source>
        <dbReference type="ARBA" id="ARBA00006484"/>
    </source>
</evidence>
<protein>
    <recommendedName>
        <fullName evidence="5">Ketoreductase (KR) domain-containing protein</fullName>
    </recommendedName>
</protein>
<dbReference type="GO" id="GO:0016491">
    <property type="term" value="F:oxidoreductase activity"/>
    <property type="evidence" value="ECO:0007669"/>
    <property type="project" value="UniProtKB-KW"/>
</dbReference>
<name>A0A6A6C8V2_ZASCE</name>
<keyword evidence="2" id="KW-0560">Oxidoreductase</keyword>
<dbReference type="CDD" id="cd05233">
    <property type="entry name" value="SDR_c"/>
    <property type="match status" value="1"/>
</dbReference>
<dbReference type="Proteomes" id="UP000799537">
    <property type="component" value="Unassembled WGS sequence"/>
</dbReference>
<reference evidence="3" key="1">
    <citation type="journal article" date="2020" name="Stud. Mycol.">
        <title>101 Dothideomycetes genomes: a test case for predicting lifestyles and emergence of pathogens.</title>
        <authorList>
            <person name="Haridas S."/>
            <person name="Albert R."/>
            <person name="Binder M."/>
            <person name="Bloem J."/>
            <person name="Labutti K."/>
            <person name="Salamov A."/>
            <person name="Andreopoulos B."/>
            <person name="Baker S."/>
            <person name="Barry K."/>
            <person name="Bills G."/>
            <person name="Bluhm B."/>
            <person name="Cannon C."/>
            <person name="Castanera R."/>
            <person name="Culley D."/>
            <person name="Daum C."/>
            <person name="Ezra D."/>
            <person name="Gonzalez J."/>
            <person name="Henrissat B."/>
            <person name="Kuo A."/>
            <person name="Liang C."/>
            <person name="Lipzen A."/>
            <person name="Lutzoni F."/>
            <person name="Magnuson J."/>
            <person name="Mondo S."/>
            <person name="Nolan M."/>
            <person name="Ohm R."/>
            <person name="Pangilinan J."/>
            <person name="Park H.-J."/>
            <person name="Ramirez L."/>
            <person name="Alfaro M."/>
            <person name="Sun H."/>
            <person name="Tritt A."/>
            <person name="Yoshinaga Y."/>
            <person name="Zwiers L.-H."/>
            <person name="Turgeon B."/>
            <person name="Goodwin S."/>
            <person name="Spatafora J."/>
            <person name="Crous P."/>
            <person name="Grigoriev I."/>
        </authorList>
    </citation>
    <scope>NUCLEOTIDE SEQUENCE</scope>
    <source>
        <strain evidence="3">ATCC 36951</strain>
    </source>
</reference>
<proteinExistence type="inferred from homology"/>
<keyword evidence="4" id="KW-1185">Reference proteome</keyword>
<dbReference type="Gene3D" id="3.40.50.720">
    <property type="entry name" value="NAD(P)-binding Rossmann-like Domain"/>
    <property type="match status" value="1"/>
</dbReference>
<organism evidence="3 4">
    <name type="scientific">Zasmidium cellare ATCC 36951</name>
    <dbReference type="NCBI Taxonomy" id="1080233"/>
    <lineage>
        <taxon>Eukaryota</taxon>
        <taxon>Fungi</taxon>
        <taxon>Dikarya</taxon>
        <taxon>Ascomycota</taxon>
        <taxon>Pezizomycotina</taxon>
        <taxon>Dothideomycetes</taxon>
        <taxon>Dothideomycetidae</taxon>
        <taxon>Mycosphaerellales</taxon>
        <taxon>Mycosphaerellaceae</taxon>
        <taxon>Zasmidium</taxon>
    </lineage>
</organism>
<dbReference type="EMBL" id="ML993612">
    <property type="protein sequence ID" value="KAF2162660.1"/>
    <property type="molecule type" value="Genomic_DNA"/>
</dbReference>
<dbReference type="AlphaFoldDB" id="A0A6A6C8V2"/>
<dbReference type="Pfam" id="PF00106">
    <property type="entry name" value="adh_short"/>
    <property type="match status" value="1"/>
</dbReference>
<evidence type="ECO:0008006" key="5">
    <source>
        <dbReference type="Google" id="ProtNLM"/>
    </source>
</evidence>
<dbReference type="OrthoDB" id="5336600at2759"/>
<sequence>MSPPTTTTTTTTTTTSPILLLLGSGPGIGLHTALAFARTPHFHTIVLVSRNATRLAKEKVLVEEASKNQTHVVTFATDLADFDQLRGMLGEVEKLGTLGCVVFNAARIQFGEVLGTGVGEVEEDFRITTLALYLTAQWCIPFLRNSGLASPSLIVTNSHLPEQPIPQLLSLSAVKASQQNVVHSLRAAFGEEVHVGVVKMSGLVREEAERLNPRAIAEEIVGFYERGREGWGSDLVLRE</sequence>
<dbReference type="PANTHER" id="PTHR43669">
    <property type="entry name" value="5-KETO-D-GLUCONATE 5-REDUCTASE"/>
    <property type="match status" value="1"/>
</dbReference>
<evidence type="ECO:0000313" key="4">
    <source>
        <dbReference type="Proteomes" id="UP000799537"/>
    </source>
</evidence>
<comment type="similarity">
    <text evidence="1">Belongs to the short-chain dehydrogenases/reductases (SDR) family.</text>
</comment>
<evidence type="ECO:0000256" key="2">
    <source>
        <dbReference type="ARBA" id="ARBA00023002"/>
    </source>
</evidence>
<gene>
    <name evidence="3" type="ORF">M409DRAFT_26898</name>
</gene>
<dbReference type="InterPro" id="IPR002347">
    <property type="entry name" value="SDR_fam"/>
</dbReference>